<dbReference type="AlphaFoldDB" id="A0A5R9GAD1"/>
<keyword evidence="1" id="KW-0812">Transmembrane</keyword>
<evidence type="ECO:0000313" key="3">
    <source>
        <dbReference type="Proteomes" id="UP000309676"/>
    </source>
</evidence>
<feature type="transmembrane region" description="Helical" evidence="1">
    <location>
        <begin position="53"/>
        <end position="74"/>
    </location>
</feature>
<evidence type="ECO:0000256" key="1">
    <source>
        <dbReference type="SAM" id="Phobius"/>
    </source>
</evidence>
<accession>A0A5R9GAD1</accession>
<keyword evidence="1" id="KW-1133">Transmembrane helix</keyword>
<organism evidence="2 3">
    <name type="scientific">Paenibacillus antri</name>
    <dbReference type="NCBI Taxonomy" id="2582848"/>
    <lineage>
        <taxon>Bacteria</taxon>
        <taxon>Bacillati</taxon>
        <taxon>Bacillota</taxon>
        <taxon>Bacilli</taxon>
        <taxon>Bacillales</taxon>
        <taxon>Paenibacillaceae</taxon>
        <taxon>Paenibacillus</taxon>
    </lineage>
</organism>
<protein>
    <recommendedName>
        <fullName evidence="4">DUF4367 domain-containing protein</fullName>
    </recommendedName>
</protein>
<dbReference type="Proteomes" id="UP000309676">
    <property type="component" value="Unassembled WGS sequence"/>
</dbReference>
<name>A0A5R9GAD1_9BACL</name>
<reference evidence="2 3" key="1">
    <citation type="submission" date="2019-05" db="EMBL/GenBank/DDBJ databases">
        <authorList>
            <person name="Narsing Rao M.P."/>
            <person name="Li W.J."/>
        </authorList>
    </citation>
    <scope>NUCLEOTIDE SEQUENCE [LARGE SCALE GENOMIC DNA]</scope>
    <source>
        <strain evidence="2 3">SYSU_K30003</strain>
    </source>
</reference>
<dbReference type="OrthoDB" id="2471945at2"/>
<evidence type="ECO:0000313" key="2">
    <source>
        <dbReference type="EMBL" id="TLS50044.1"/>
    </source>
</evidence>
<dbReference type="EMBL" id="VCIW01000017">
    <property type="protein sequence ID" value="TLS50044.1"/>
    <property type="molecule type" value="Genomic_DNA"/>
</dbReference>
<proteinExistence type="predicted"/>
<keyword evidence="1" id="KW-0472">Membrane</keyword>
<sequence>MSIDRRLQAELRQEALQVRAAPALDAKVYRSAIPVLEWKRQARNTREPGRRTYWKSAMIAACILIVLSGFGYGMQRLYQLNGHEVRLQVYSDTSLQLTRIGADEVRREAERVKAELPVGGSAVVYFAAFAEERHPMLREVPGVGVSRQEQVRNWTEWNGIAEKTSVSLRIPERLAGGFSFASGFLGVPFGGLLGPEGAQALKELKKLGEKTGDRILWKAVETEPLVASFLTTEYRNDAGEQLFLTAQLLPAGSELSLATNAKEHAPTASNGTEIQYTSSYHMLSPTGTVQSVTWVGGEEEKPVVYQLAAASERWTAGDLASLIEELIP</sequence>
<gene>
    <name evidence="2" type="ORF">FE782_22160</name>
</gene>
<dbReference type="RefSeq" id="WP_138196528.1">
    <property type="nucleotide sequence ID" value="NZ_VCIW01000017.1"/>
</dbReference>
<evidence type="ECO:0008006" key="4">
    <source>
        <dbReference type="Google" id="ProtNLM"/>
    </source>
</evidence>
<comment type="caution">
    <text evidence="2">The sequence shown here is derived from an EMBL/GenBank/DDBJ whole genome shotgun (WGS) entry which is preliminary data.</text>
</comment>
<keyword evidence="3" id="KW-1185">Reference proteome</keyword>